<evidence type="ECO:0000256" key="7">
    <source>
        <dbReference type="ARBA" id="ARBA00048258"/>
    </source>
</evidence>
<feature type="binding site" evidence="8">
    <location>
        <position position="153"/>
    </location>
    <ligand>
        <name>(R)-pantoate</name>
        <dbReference type="ChEBI" id="CHEBI:15980"/>
    </ligand>
</feature>
<comment type="subcellular location">
    <subcellularLocation>
        <location evidence="8">Cytoplasm</location>
    </subcellularLocation>
</comment>
<comment type="similarity">
    <text evidence="2 8">Belongs to the pantothenate synthetase family.</text>
</comment>
<comment type="catalytic activity">
    <reaction evidence="7 8">
        <text>(R)-pantoate + beta-alanine + ATP = (R)-pantothenate + AMP + diphosphate + H(+)</text>
        <dbReference type="Rhea" id="RHEA:10912"/>
        <dbReference type="ChEBI" id="CHEBI:15378"/>
        <dbReference type="ChEBI" id="CHEBI:15980"/>
        <dbReference type="ChEBI" id="CHEBI:29032"/>
        <dbReference type="ChEBI" id="CHEBI:30616"/>
        <dbReference type="ChEBI" id="CHEBI:33019"/>
        <dbReference type="ChEBI" id="CHEBI:57966"/>
        <dbReference type="ChEBI" id="CHEBI:456215"/>
        <dbReference type="EC" id="6.3.2.1"/>
    </reaction>
</comment>
<feature type="binding site" evidence="8">
    <location>
        <position position="61"/>
    </location>
    <ligand>
        <name>beta-alanine</name>
        <dbReference type="ChEBI" id="CHEBI:57966"/>
    </ligand>
</feature>
<comment type="miscellaneous">
    <text evidence="8">The reaction proceeds by a bi uni uni bi ping pong mechanism.</text>
</comment>
<feature type="binding site" evidence="8">
    <location>
        <begin position="30"/>
        <end position="37"/>
    </location>
    <ligand>
        <name>ATP</name>
        <dbReference type="ChEBI" id="CHEBI:30616"/>
    </ligand>
</feature>
<keyword evidence="4 8" id="KW-0566">Pantothenate biosynthesis</keyword>
<dbReference type="GO" id="GO:0005524">
    <property type="term" value="F:ATP binding"/>
    <property type="evidence" value="ECO:0007669"/>
    <property type="project" value="UniProtKB-KW"/>
</dbReference>
<evidence type="ECO:0000256" key="8">
    <source>
        <dbReference type="HAMAP-Rule" id="MF_00158"/>
    </source>
</evidence>
<keyword evidence="10" id="KW-1185">Reference proteome</keyword>
<gene>
    <name evidence="8" type="primary">panC</name>
    <name evidence="9" type="ORF">JAO82_06050</name>
</gene>
<name>A0A934LY72_9RHOB</name>
<feature type="binding site" evidence="8">
    <location>
        <position position="176"/>
    </location>
    <ligand>
        <name>ATP</name>
        <dbReference type="ChEBI" id="CHEBI:30616"/>
    </ligand>
</feature>
<dbReference type="PANTHER" id="PTHR21299:SF1">
    <property type="entry name" value="PANTOATE--BETA-ALANINE LIGASE"/>
    <property type="match status" value="1"/>
</dbReference>
<feature type="binding site" evidence="8">
    <location>
        <begin position="184"/>
        <end position="187"/>
    </location>
    <ligand>
        <name>ATP</name>
        <dbReference type="ChEBI" id="CHEBI:30616"/>
    </ligand>
</feature>
<dbReference type="GO" id="GO:0015940">
    <property type="term" value="P:pantothenate biosynthetic process"/>
    <property type="evidence" value="ECO:0007669"/>
    <property type="project" value="UniProtKB-UniRule"/>
</dbReference>
<dbReference type="SUPFAM" id="SSF52374">
    <property type="entry name" value="Nucleotidylyl transferase"/>
    <property type="match status" value="1"/>
</dbReference>
<reference evidence="9" key="1">
    <citation type="submission" date="2020-12" db="EMBL/GenBank/DDBJ databases">
        <title>Pontibaca salina gen. nov., sp. nov., isolated from marine sediment.</title>
        <authorList>
            <person name="Bo J."/>
            <person name="Wang S."/>
            <person name="Song X."/>
            <person name="Du Z."/>
        </authorList>
    </citation>
    <scope>NUCLEOTIDE SEQUENCE</scope>
    <source>
        <strain evidence="9">S1109L</strain>
    </source>
</reference>
<organism evidence="9 10">
    <name type="scientific">Pontibaca salina</name>
    <dbReference type="NCBI Taxonomy" id="2795731"/>
    <lineage>
        <taxon>Bacteria</taxon>
        <taxon>Pseudomonadati</taxon>
        <taxon>Pseudomonadota</taxon>
        <taxon>Alphaproteobacteria</taxon>
        <taxon>Rhodobacterales</taxon>
        <taxon>Roseobacteraceae</taxon>
        <taxon>Pontibaca</taxon>
    </lineage>
</organism>
<feature type="active site" description="Proton donor" evidence="8">
    <location>
        <position position="37"/>
    </location>
</feature>
<dbReference type="EC" id="6.3.2.1" evidence="8"/>
<comment type="pathway">
    <text evidence="1 8">Cofactor biosynthesis; (R)-pantothenate biosynthesis; (R)-pantothenate from (R)-pantoate and beta-alanine: step 1/1.</text>
</comment>
<dbReference type="GO" id="GO:0004592">
    <property type="term" value="F:pantoate-beta-alanine ligase activity"/>
    <property type="evidence" value="ECO:0007669"/>
    <property type="project" value="UniProtKB-UniRule"/>
</dbReference>
<evidence type="ECO:0000313" key="10">
    <source>
        <dbReference type="Proteomes" id="UP000613255"/>
    </source>
</evidence>
<dbReference type="InterPro" id="IPR014729">
    <property type="entry name" value="Rossmann-like_a/b/a_fold"/>
</dbReference>
<dbReference type="Gene3D" id="3.30.1300.10">
    <property type="entry name" value="Pantoate-beta-alanine ligase, C-terminal domain"/>
    <property type="match status" value="1"/>
</dbReference>
<evidence type="ECO:0000256" key="3">
    <source>
        <dbReference type="ARBA" id="ARBA00022598"/>
    </source>
</evidence>
<dbReference type="GO" id="GO:0005829">
    <property type="term" value="C:cytosol"/>
    <property type="evidence" value="ECO:0007669"/>
    <property type="project" value="TreeGrafter"/>
</dbReference>
<dbReference type="AlphaFoldDB" id="A0A934LY72"/>
<evidence type="ECO:0000256" key="2">
    <source>
        <dbReference type="ARBA" id="ARBA00009256"/>
    </source>
</evidence>
<sequence>MKIIRHKAELRAQTRNWRAAGETIGVVPTMGALHQGHLGLVSAACARADRVIVTLFVNPRQFNNPEDLEKYPQTEGADVEKLAPFEIDVLYIPEPGQVYPQGFATTVSVSGVSEGLCGADRPGHFDGVATVVTKLLLQTDADFAFFGEKDFQQLQVVRRLVADLDINTQIIGCPTIREASGLALSSRNVRLGQAAQKIAPLISATLSDAAKALAAGQPVAAVLNHARQSLRDGGISSIDYLEFRRESDFAPIADSATSGRLLVAVWLDGVRLIDNIRVDINTEAT</sequence>
<dbReference type="Pfam" id="PF02569">
    <property type="entry name" value="Pantoate_ligase"/>
    <property type="match status" value="1"/>
</dbReference>
<accession>A0A934LY72</accession>
<evidence type="ECO:0000256" key="6">
    <source>
        <dbReference type="ARBA" id="ARBA00022840"/>
    </source>
</evidence>
<comment type="function">
    <text evidence="8">Catalyzes the condensation of pantoate with beta-alanine in an ATP-dependent reaction via a pantoyl-adenylate intermediate.</text>
</comment>
<evidence type="ECO:0000256" key="4">
    <source>
        <dbReference type="ARBA" id="ARBA00022655"/>
    </source>
</evidence>
<keyword evidence="3 8" id="KW-0436">Ligase</keyword>
<dbReference type="InterPro" id="IPR003721">
    <property type="entry name" value="Pantoate_ligase"/>
</dbReference>
<evidence type="ECO:0000256" key="5">
    <source>
        <dbReference type="ARBA" id="ARBA00022741"/>
    </source>
</evidence>
<dbReference type="Proteomes" id="UP000613255">
    <property type="component" value="Unassembled WGS sequence"/>
</dbReference>
<dbReference type="RefSeq" id="WP_198685461.1">
    <property type="nucleotide sequence ID" value="NZ_JAEIJD010000003.1"/>
</dbReference>
<dbReference type="InterPro" id="IPR042176">
    <property type="entry name" value="Pantoate_ligase_C"/>
</dbReference>
<dbReference type="PANTHER" id="PTHR21299">
    <property type="entry name" value="CYTIDYLATE KINASE/PANTOATE-BETA-ALANINE LIGASE"/>
    <property type="match status" value="1"/>
</dbReference>
<dbReference type="EMBL" id="JAEIJD010000003">
    <property type="protein sequence ID" value="MBI6629442.1"/>
    <property type="molecule type" value="Genomic_DNA"/>
</dbReference>
<dbReference type="Gene3D" id="3.40.50.620">
    <property type="entry name" value="HUPs"/>
    <property type="match status" value="1"/>
</dbReference>
<evidence type="ECO:0000256" key="1">
    <source>
        <dbReference type="ARBA" id="ARBA00004990"/>
    </source>
</evidence>
<keyword evidence="6 8" id="KW-0067">ATP-binding</keyword>
<keyword evidence="8" id="KW-0963">Cytoplasm</keyword>
<feature type="binding site" evidence="8">
    <location>
        <position position="61"/>
    </location>
    <ligand>
        <name>(R)-pantoate</name>
        <dbReference type="ChEBI" id="CHEBI:15980"/>
    </ligand>
</feature>
<protein>
    <recommendedName>
        <fullName evidence="8">Pantothenate synthetase</fullName>
        <shortName evidence="8">PS</shortName>
        <ecNumber evidence="8">6.3.2.1</ecNumber>
    </recommendedName>
    <alternativeName>
        <fullName evidence="8">Pantoate--beta-alanine ligase</fullName>
    </alternativeName>
    <alternativeName>
        <fullName evidence="8">Pantoate-activating enzyme</fullName>
    </alternativeName>
</protein>
<dbReference type="HAMAP" id="MF_00158">
    <property type="entry name" value="PanC"/>
    <property type="match status" value="1"/>
</dbReference>
<comment type="subunit">
    <text evidence="8">Homodimer.</text>
</comment>
<comment type="caution">
    <text evidence="9">The sequence shown here is derived from an EMBL/GenBank/DDBJ whole genome shotgun (WGS) entry which is preliminary data.</text>
</comment>
<dbReference type="NCBIfam" id="TIGR00018">
    <property type="entry name" value="panC"/>
    <property type="match status" value="1"/>
</dbReference>
<evidence type="ECO:0000313" key="9">
    <source>
        <dbReference type="EMBL" id="MBI6629442.1"/>
    </source>
</evidence>
<keyword evidence="5 8" id="KW-0547">Nucleotide-binding</keyword>
<dbReference type="CDD" id="cd00560">
    <property type="entry name" value="PanC"/>
    <property type="match status" value="1"/>
</dbReference>
<feature type="binding site" evidence="8">
    <location>
        <begin position="147"/>
        <end position="150"/>
    </location>
    <ligand>
        <name>ATP</name>
        <dbReference type="ChEBI" id="CHEBI:30616"/>
    </ligand>
</feature>
<proteinExistence type="inferred from homology"/>